<sequence>MTPGTDSGCLTAGAGLMANRYRVRVIETYACGADLPWSVARQVLGHDRSGRCERPVIIRGCGLVQQLACARRLPADQQCTACRTHTLIVDVRRIIQ</sequence>
<name>A0A2T0LZQ1_9ACTN</name>
<keyword evidence="2" id="KW-1185">Reference proteome</keyword>
<comment type="caution">
    <text evidence="1">The sequence shown here is derived from an EMBL/GenBank/DDBJ whole genome shotgun (WGS) entry which is preliminary data.</text>
</comment>
<evidence type="ECO:0000313" key="2">
    <source>
        <dbReference type="Proteomes" id="UP000238312"/>
    </source>
</evidence>
<evidence type="ECO:0000313" key="1">
    <source>
        <dbReference type="EMBL" id="PRX49712.1"/>
    </source>
</evidence>
<dbReference type="EMBL" id="PVNG01000038">
    <property type="protein sequence ID" value="PRX49712.1"/>
    <property type="molecule type" value="Genomic_DNA"/>
</dbReference>
<dbReference type="Proteomes" id="UP000238312">
    <property type="component" value="Unassembled WGS sequence"/>
</dbReference>
<accession>A0A2T0LZQ1</accession>
<protein>
    <submittedName>
        <fullName evidence="1">Uncharacterized protein</fullName>
    </submittedName>
</protein>
<gene>
    <name evidence="1" type="ORF">B0I32_13817</name>
</gene>
<proteinExistence type="predicted"/>
<organism evidence="1 2">
    <name type="scientific">Nonomuraea fuscirosea</name>
    <dbReference type="NCBI Taxonomy" id="1291556"/>
    <lineage>
        <taxon>Bacteria</taxon>
        <taxon>Bacillati</taxon>
        <taxon>Actinomycetota</taxon>
        <taxon>Actinomycetes</taxon>
        <taxon>Streptosporangiales</taxon>
        <taxon>Streptosporangiaceae</taxon>
        <taxon>Nonomuraea</taxon>
    </lineage>
</organism>
<dbReference type="AlphaFoldDB" id="A0A2T0LZQ1"/>
<reference evidence="1 2" key="1">
    <citation type="submission" date="2018-03" db="EMBL/GenBank/DDBJ databases">
        <title>Genomic Encyclopedia of Type Strains, Phase III (KMG-III): the genomes of soil and plant-associated and newly described type strains.</title>
        <authorList>
            <person name="Whitman W."/>
        </authorList>
    </citation>
    <scope>NUCLEOTIDE SEQUENCE [LARGE SCALE GENOMIC DNA]</scope>
    <source>
        <strain evidence="1 2">CGMCC 4.7104</strain>
    </source>
</reference>